<organism evidence="1 2">
    <name type="scientific">Lentithecium fluviatile CBS 122367</name>
    <dbReference type="NCBI Taxonomy" id="1168545"/>
    <lineage>
        <taxon>Eukaryota</taxon>
        <taxon>Fungi</taxon>
        <taxon>Dikarya</taxon>
        <taxon>Ascomycota</taxon>
        <taxon>Pezizomycotina</taxon>
        <taxon>Dothideomycetes</taxon>
        <taxon>Pleosporomycetidae</taxon>
        <taxon>Pleosporales</taxon>
        <taxon>Massarineae</taxon>
        <taxon>Lentitheciaceae</taxon>
        <taxon>Lentithecium</taxon>
    </lineage>
</organism>
<dbReference type="PANTHER" id="PTHR18901:SF38">
    <property type="entry name" value="PSEUDOURIDINE-5'-PHOSPHATASE"/>
    <property type="match status" value="1"/>
</dbReference>
<evidence type="ECO:0000313" key="1">
    <source>
        <dbReference type="EMBL" id="KAF2679675.1"/>
    </source>
</evidence>
<protein>
    <recommendedName>
        <fullName evidence="3">HAD-like protein</fullName>
    </recommendedName>
</protein>
<dbReference type="Proteomes" id="UP000799291">
    <property type="component" value="Unassembled WGS sequence"/>
</dbReference>
<proteinExistence type="predicted"/>
<accession>A0A6G1INF2</accession>
<dbReference type="InterPro" id="IPR006439">
    <property type="entry name" value="HAD-SF_hydro_IA"/>
</dbReference>
<dbReference type="PANTHER" id="PTHR18901">
    <property type="entry name" value="2-DEOXYGLUCOSE-6-PHOSPHATE PHOSPHATASE 2"/>
    <property type="match status" value="1"/>
</dbReference>
<dbReference type="AlphaFoldDB" id="A0A6G1INF2"/>
<dbReference type="GO" id="GO:0016791">
    <property type="term" value="F:phosphatase activity"/>
    <property type="evidence" value="ECO:0007669"/>
    <property type="project" value="TreeGrafter"/>
</dbReference>
<evidence type="ECO:0000313" key="2">
    <source>
        <dbReference type="Proteomes" id="UP000799291"/>
    </source>
</evidence>
<dbReference type="InterPro" id="IPR023214">
    <property type="entry name" value="HAD_sf"/>
</dbReference>
<dbReference type="Gene3D" id="3.40.50.1000">
    <property type="entry name" value="HAD superfamily/HAD-like"/>
    <property type="match status" value="1"/>
</dbReference>
<dbReference type="Pfam" id="PF00702">
    <property type="entry name" value="Hydrolase"/>
    <property type="match status" value="1"/>
</dbReference>
<sequence>MAQELPPVRTCIFDGTLRLLDWAELPLSLTNWKAKEKEGTHLFKNSQLLPGIEKLLNTLHTKTSPPVKLSLASSAGRELSALKTSHIPAIAFAFSDPAFHVFGDDPEMSDSRKKPEPDIFLIALKRLNEALAVSGERALEWRECLVFEDSIAGVEAARRAGMRVLWVPHPGLAEVCVGRGMDVLMGRTEEDGRVPDYGDAIEMDELVTKVADTGSLVSEDGMAEMRVSLDSFPYEWYGINTC</sequence>
<dbReference type="SUPFAM" id="SSF56784">
    <property type="entry name" value="HAD-like"/>
    <property type="match status" value="1"/>
</dbReference>
<reference evidence="1" key="1">
    <citation type="journal article" date="2020" name="Stud. Mycol.">
        <title>101 Dothideomycetes genomes: a test case for predicting lifestyles and emergence of pathogens.</title>
        <authorList>
            <person name="Haridas S."/>
            <person name="Albert R."/>
            <person name="Binder M."/>
            <person name="Bloem J."/>
            <person name="Labutti K."/>
            <person name="Salamov A."/>
            <person name="Andreopoulos B."/>
            <person name="Baker S."/>
            <person name="Barry K."/>
            <person name="Bills G."/>
            <person name="Bluhm B."/>
            <person name="Cannon C."/>
            <person name="Castanera R."/>
            <person name="Culley D."/>
            <person name="Daum C."/>
            <person name="Ezra D."/>
            <person name="Gonzalez J."/>
            <person name="Henrissat B."/>
            <person name="Kuo A."/>
            <person name="Liang C."/>
            <person name="Lipzen A."/>
            <person name="Lutzoni F."/>
            <person name="Magnuson J."/>
            <person name="Mondo S."/>
            <person name="Nolan M."/>
            <person name="Ohm R."/>
            <person name="Pangilinan J."/>
            <person name="Park H.-J."/>
            <person name="Ramirez L."/>
            <person name="Alfaro M."/>
            <person name="Sun H."/>
            <person name="Tritt A."/>
            <person name="Yoshinaga Y."/>
            <person name="Zwiers L.-H."/>
            <person name="Turgeon B."/>
            <person name="Goodwin S."/>
            <person name="Spatafora J."/>
            <person name="Crous P."/>
            <person name="Grigoriev I."/>
        </authorList>
    </citation>
    <scope>NUCLEOTIDE SEQUENCE</scope>
    <source>
        <strain evidence="1">CBS 122367</strain>
    </source>
</reference>
<dbReference type="NCBIfam" id="TIGR01509">
    <property type="entry name" value="HAD-SF-IA-v3"/>
    <property type="match status" value="1"/>
</dbReference>
<keyword evidence="2" id="KW-1185">Reference proteome</keyword>
<dbReference type="EMBL" id="MU005601">
    <property type="protein sequence ID" value="KAF2679675.1"/>
    <property type="molecule type" value="Genomic_DNA"/>
</dbReference>
<dbReference type="OrthoDB" id="40579at2759"/>
<name>A0A6G1INF2_9PLEO</name>
<gene>
    <name evidence="1" type="ORF">K458DRAFT_490345</name>
</gene>
<dbReference type="InterPro" id="IPR036412">
    <property type="entry name" value="HAD-like_sf"/>
</dbReference>
<evidence type="ECO:0008006" key="3">
    <source>
        <dbReference type="Google" id="ProtNLM"/>
    </source>
</evidence>